<gene>
    <name evidence="2" type="ORF">GCM10009682_58270</name>
</gene>
<keyword evidence="3" id="KW-1185">Reference proteome</keyword>
<dbReference type="Proteomes" id="UP001500218">
    <property type="component" value="Unassembled WGS sequence"/>
</dbReference>
<reference evidence="3" key="1">
    <citation type="journal article" date="2019" name="Int. J. Syst. Evol. Microbiol.">
        <title>The Global Catalogue of Microorganisms (GCM) 10K type strain sequencing project: providing services to taxonomists for standard genome sequencing and annotation.</title>
        <authorList>
            <consortium name="The Broad Institute Genomics Platform"/>
            <consortium name="The Broad Institute Genome Sequencing Center for Infectious Disease"/>
            <person name="Wu L."/>
            <person name="Ma J."/>
        </authorList>
    </citation>
    <scope>NUCLEOTIDE SEQUENCE [LARGE SCALE GENOMIC DNA]</scope>
    <source>
        <strain evidence="3">JCM 13250</strain>
    </source>
</reference>
<proteinExistence type="predicted"/>
<comment type="caution">
    <text evidence="2">The sequence shown here is derived from an EMBL/GenBank/DDBJ whole genome shotgun (WGS) entry which is preliminary data.</text>
</comment>
<dbReference type="EMBL" id="BAAALT010000273">
    <property type="protein sequence ID" value="GAA1832123.1"/>
    <property type="molecule type" value="Genomic_DNA"/>
</dbReference>
<dbReference type="RefSeq" id="WP_344139224.1">
    <property type="nucleotide sequence ID" value="NZ_BAAALT010000273.1"/>
</dbReference>
<organism evidence="2 3">
    <name type="scientific">Luedemannella flava</name>
    <dbReference type="NCBI Taxonomy" id="349316"/>
    <lineage>
        <taxon>Bacteria</taxon>
        <taxon>Bacillati</taxon>
        <taxon>Actinomycetota</taxon>
        <taxon>Actinomycetes</taxon>
        <taxon>Micromonosporales</taxon>
        <taxon>Micromonosporaceae</taxon>
        <taxon>Luedemannella</taxon>
    </lineage>
</organism>
<sequence length="240" mass="24947">MERIAFLVDSTGERIDCMLNPETFEVRRLAGVRPHAAASGHLTGAGLSDDPLLFTGGGRTELVIDLVFDVDLIDGRAAPADVRTLTRHLWLLAENSAEERGGVRPPLIRLVWGKTWNVPAVVVAVAERFDAFDTTGVPRRSWLRVKLVRVAAATAQAMAASAAATGAGPVGIGGPAGGAVAAIGDGAAEPGFSGVRFDLLATEALGSPQRWRELADHNGIDNPLDVPAGAVLAVPSAVNP</sequence>
<evidence type="ECO:0000313" key="3">
    <source>
        <dbReference type="Proteomes" id="UP001500218"/>
    </source>
</evidence>
<dbReference type="Pfam" id="PF19266">
    <property type="entry name" value="CIS_tube"/>
    <property type="match status" value="1"/>
</dbReference>
<evidence type="ECO:0000259" key="1">
    <source>
        <dbReference type="Pfam" id="PF19266"/>
    </source>
</evidence>
<accession>A0ABP4YVD0</accession>
<protein>
    <recommendedName>
        <fullName evidence="1">Contractile injection system tube protein N-terminal domain-containing protein</fullName>
    </recommendedName>
</protein>
<evidence type="ECO:0000313" key="2">
    <source>
        <dbReference type="EMBL" id="GAA1832123.1"/>
    </source>
</evidence>
<name>A0ABP4YVD0_9ACTN</name>
<feature type="domain" description="Contractile injection system tube protein N-terminal" evidence="1">
    <location>
        <begin position="11"/>
        <end position="154"/>
    </location>
</feature>
<dbReference type="InterPro" id="IPR045361">
    <property type="entry name" value="CIS_tube_prot_N"/>
</dbReference>